<keyword evidence="2 7" id="KW-0813">Transport</keyword>
<dbReference type="NCBIfam" id="NF037979">
    <property type="entry name" value="Na_transp"/>
    <property type="match status" value="1"/>
</dbReference>
<comment type="subcellular location">
    <subcellularLocation>
        <location evidence="1">Membrane</location>
        <topology evidence="1">Multi-pass membrane protein</topology>
    </subcellularLocation>
</comment>
<evidence type="ECO:0000256" key="3">
    <source>
        <dbReference type="ARBA" id="ARBA00022692"/>
    </source>
</evidence>
<dbReference type="PANTHER" id="PTHR11616">
    <property type="entry name" value="SODIUM/CHLORIDE DEPENDENT TRANSPORTER"/>
    <property type="match status" value="1"/>
</dbReference>
<dbReference type="GO" id="GO:0015293">
    <property type="term" value="F:symporter activity"/>
    <property type="evidence" value="ECO:0007669"/>
    <property type="project" value="UniProtKB-KW"/>
</dbReference>
<protein>
    <recommendedName>
        <fullName evidence="7">Transporter</fullName>
    </recommendedName>
</protein>
<feature type="transmembrane region" description="Helical" evidence="9">
    <location>
        <begin position="315"/>
        <end position="338"/>
    </location>
</feature>
<keyword evidence="5 9" id="KW-0472">Membrane</keyword>
<keyword evidence="4 9" id="KW-1133">Transmembrane helix</keyword>
<feature type="binding site" evidence="6">
    <location>
        <position position="57"/>
    </location>
    <ligand>
        <name>Na(+)</name>
        <dbReference type="ChEBI" id="CHEBI:29101"/>
        <label>1</label>
    </ligand>
</feature>
<dbReference type="PROSITE" id="PS50267">
    <property type="entry name" value="NA_NEUROTRAN_SYMP_3"/>
    <property type="match status" value="1"/>
</dbReference>
<dbReference type="GO" id="GO:0046872">
    <property type="term" value="F:metal ion binding"/>
    <property type="evidence" value="ECO:0007669"/>
    <property type="project" value="UniProtKB-KW"/>
</dbReference>
<dbReference type="GO" id="GO:0006865">
    <property type="term" value="P:amino acid transport"/>
    <property type="evidence" value="ECO:0007669"/>
    <property type="project" value="TreeGrafter"/>
</dbReference>
<evidence type="ECO:0000256" key="8">
    <source>
        <dbReference type="SAM" id="MobiDB-lite"/>
    </source>
</evidence>
<accession>A0AAV4DIY9</accession>
<evidence type="ECO:0000256" key="6">
    <source>
        <dbReference type="PIRSR" id="PIRSR600175-1"/>
    </source>
</evidence>
<name>A0AAV4DIY9_9GAST</name>
<evidence type="ECO:0000256" key="7">
    <source>
        <dbReference type="RuleBase" id="RU003732"/>
    </source>
</evidence>
<dbReference type="PRINTS" id="PR00176">
    <property type="entry name" value="NANEUSMPORT"/>
</dbReference>
<feature type="transmembrane region" description="Helical" evidence="9">
    <location>
        <begin position="462"/>
        <end position="488"/>
    </location>
</feature>
<feature type="binding site" evidence="6">
    <location>
        <position position="289"/>
    </location>
    <ligand>
        <name>Na(+)</name>
        <dbReference type="ChEBI" id="CHEBI:29101"/>
        <label>1</label>
    </ligand>
</feature>
<dbReference type="Pfam" id="PF00209">
    <property type="entry name" value="SNF"/>
    <property type="match status" value="2"/>
</dbReference>
<dbReference type="InterPro" id="IPR037272">
    <property type="entry name" value="SNS_sf"/>
</dbReference>
<proteinExistence type="inferred from homology"/>
<feature type="transmembrane region" description="Helical" evidence="9">
    <location>
        <begin position="118"/>
        <end position="149"/>
    </location>
</feature>
<feature type="region of interest" description="Disordered" evidence="8">
    <location>
        <begin position="17"/>
        <end position="39"/>
    </location>
</feature>
<evidence type="ECO:0000256" key="2">
    <source>
        <dbReference type="ARBA" id="ARBA00022448"/>
    </source>
</evidence>
<dbReference type="PANTHER" id="PTHR11616:SF182">
    <property type="entry name" value="TRANSPORTER"/>
    <property type="match status" value="1"/>
</dbReference>
<feature type="transmembrane region" description="Helical" evidence="9">
    <location>
        <begin position="202"/>
        <end position="221"/>
    </location>
</feature>
<dbReference type="InterPro" id="IPR000175">
    <property type="entry name" value="Na/ntran_symport"/>
</dbReference>
<dbReference type="EMBL" id="BLXT01007928">
    <property type="protein sequence ID" value="GFO43979.1"/>
    <property type="molecule type" value="Genomic_DNA"/>
</dbReference>
<dbReference type="GO" id="GO:0035725">
    <property type="term" value="P:sodium ion transmembrane transport"/>
    <property type="evidence" value="ECO:0007669"/>
    <property type="project" value="TreeGrafter"/>
</dbReference>
<evidence type="ECO:0000313" key="11">
    <source>
        <dbReference type="Proteomes" id="UP000735302"/>
    </source>
</evidence>
<dbReference type="GO" id="GO:0005886">
    <property type="term" value="C:plasma membrane"/>
    <property type="evidence" value="ECO:0007669"/>
    <property type="project" value="TreeGrafter"/>
</dbReference>
<gene>
    <name evidence="10" type="ORF">PoB_007048400</name>
</gene>
<dbReference type="PROSITE" id="PS00610">
    <property type="entry name" value="NA_NEUROTRAN_SYMP_1"/>
    <property type="match status" value="1"/>
</dbReference>
<feature type="binding site" evidence="6">
    <location>
        <position position="58"/>
    </location>
    <ligand>
        <name>Na(+)</name>
        <dbReference type="ChEBI" id="CHEBI:29101"/>
        <label>1</label>
    </ligand>
</feature>
<feature type="binding site" evidence="6">
    <location>
        <position position="321"/>
    </location>
    <ligand>
        <name>Na(+)</name>
        <dbReference type="ChEBI" id="CHEBI:29101"/>
        <label>1</label>
    </ligand>
</feature>
<organism evidence="10 11">
    <name type="scientific">Plakobranchus ocellatus</name>
    <dbReference type="NCBI Taxonomy" id="259542"/>
    <lineage>
        <taxon>Eukaryota</taxon>
        <taxon>Metazoa</taxon>
        <taxon>Spiralia</taxon>
        <taxon>Lophotrochozoa</taxon>
        <taxon>Mollusca</taxon>
        <taxon>Gastropoda</taxon>
        <taxon>Heterobranchia</taxon>
        <taxon>Euthyneura</taxon>
        <taxon>Panpulmonata</taxon>
        <taxon>Sacoglossa</taxon>
        <taxon>Placobranchoidea</taxon>
        <taxon>Plakobranchidae</taxon>
        <taxon>Plakobranchus</taxon>
    </lineage>
</organism>
<feature type="transmembrane region" description="Helical" evidence="9">
    <location>
        <begin position="572"/>
        <end position="591"/>
    </location>
</feature>
<feature type="transmembrane region" description="Helical" evidence="9">
    <location>
        <begin position="533"/>
        <end position="552"/>
    </location>
</feature>
<dbReference type="Proteomes" id="UP000735302">
    <property type="component" value="Unassembled WGS sequence"/>
</dbReference>
<feature type="transmembrane region" description="Helical" evidence="9">
    <location>
        <begin position="282"/>
        <end position="303"/>
    </location>
</feature>
<keyword evidence="11" id="KW-1185">Reference proteome</keyword>
<keyword evidence="6" id="KW-0915">Sodium</keyword>
<evidence type="ECO:0000256" key="1">
    <source>
        <dbReference type="ARBA" id="ARBA00004141"/>
    </source>
</evidence>
<reference evidence="10 11" key="1">
    <citation type="journal article" date="2021" name="Elife">
        <title>Chloroplast acquisition without the gene transfer in kleptoplastic sea slugs, Plakobranchus ocellatus.</title>
        <authorList>
            <person name="Maeda T."/>
            <person name="Takahashi S."/>
            <person name="Yoshida T."/>
            <person name="Shimamura S."/>
            <person name="Takaki Y."/>
            <person name="Nagai Y."/>
            <person name="Toyoda A."/>
            <person name="Suzuki Y."/>
            <person name="Arimoto A."/>
            <person name="Ishii H."/>
            <person name="Satoh N."/>
            <person name="Nishiyama T."/>
            <person name="Hasebe M."/>
            <person name="Maruyama T."/>
            <person name="Minagawa J."/>
            <person name="Obokata J."/>
            <person name="Shigenobu S."/>
        </authorList>
    </citation>
    <scope>NUCLEOTIDE SEQUENCE [LARGE SCALE GENOMIC DNA]</scope>
</reference>
<feature type="transmembrane region" description="Helical" evidence="9">
    <location>
        <begin position="78"/>
        <end position="98"/>
    </location>
</feature>
<evidence type="ECO:0000256" key="5">
    <source>
        <dbReference type="ARBA" id="ARBA00023136"/>
    </source>
</evidence>
<keyword evidence="6" id="KW-0479">Metal-binding</keyword>
<keyword evidence="7" id="KW-0769">Symport</keyword>
<dbReference type="AlphaFoldDB" id="A0AAV4DIY9"/>
<comment type="similarity">
    <text evidence="7">Belongs to the sodium:neurotransmitter symporter (SNF) (TC 2.A.22) family.</text>
</comment>
<feature type="transmembrane region" description="Helical" evidence="9">
    <location>
        <begin position="233"/>
        <end position="253"/>
    </location>
</feature>
<dbReference type="SUPFAM" id="SSF161070">
    <property type="entry name" value="SNF-like"/>
    <property type="match status" value="1"/>
</dbReference>
<keyword evidence="3 7" id="KW-0812">Transmembrane</keyword>
<evidence type="ECO:0000256" key="4">
    <source>
        <dbReference type="ARBA" id="ARBA00022989"/>
    </source>
</evidence>
<feature type="transmembrane region" description="Helical" evidence="9">
    <location>
        <begin position="47"/>
        <end position="66"/>
    </location>
</feature>
<evidence type="ECO:0000256" key="9">
    <source>
        <dbReference type="SAM" id="Phobius"/>
    </source>
</evidence>
<feature type="compositionally biased region" description="Gly residues" evidence="8">
    <location>
        <begin position="24"/>
        <end position="34"/>
    </location>
</feature>
<sequence>MAELKVTGAGTGCQNVTSKDVESGVGGTSSGGGDEGQRKRSAWDSKLQYLFMVVSFAVGLGTFWRFPFLTQKHGGGAFLIPYVVMMCIEGVPLLYLELAIGQRLRSGCVEVWNQIHPLLAGLGLTTVVACLCVGIYFPAIIMWVCFYLFHSFQSPLPWSDCPVYTTEANLTQPEPACDLSDPASYFWYHNALKISPGIDHPGGFQLEMLGCHILVWGLLCLCVSKGIKSSGKVAYVTTSLPYVVMVIFFIRGITLKGSVTGITHMFTPEMKDLLQLQPWFDAASQIFFSIGVGFGGLIAFASYSPMHNNIFRDAILVCFVNVIVAVFGSAVTFCIIGFKATVTYERCLDHEVKTVPELASRFGSVTVQCNIELLEGICSNGSLSGAICHGHNVSVPITRQMFEQEFMDRIPEFENLTLPDQTFRYCNLQDDLNEVVEGTGLVFIVYTQAINEFGPSAPFWSVVFFLMLMSMGIGAMFGNLECWLSAVYDMNLCPRMKKRWVISCKSSGRRFADEIQWMIGFRPNIIWRMMWKFVSPAALLAMFVSSLFLQFSEPITYRAYNEQTARMQDATYPWYAILTSTALVLSSILWIPGVALGRKLGLFHYDNAGKGTGEPATCTDSTTTIVD</sequence>
<evidence type="ECO:0000313" key="10">
    <source>
        <dbReference type="EMBL" id="GFO43979.1"/>
    </source>
</evidence>
<comment type="caution">
    <text evidence="10">The sequence shown here is derived from an EMBL/GenBank/DDBJ whole genome shotgun (WGS) entry which is preliminary data.</text>
</comment>